<comment type="caution">
    <text evidence="12">The sequence shown here is derived from an EMBL/GenBank/DDBJ whole genome shotgun (WGS) entry which is preliminary data.</text>
</comment>
<keyword evidence="9 10" id="KW-0289">Folate biosynthesis</keyword>
<dbReference type="CDD" id="cd00739">
    <property type="entry name" value="DHPS"/>
    <property type="match status" value="1"/>
</dbReference>
<evidence type="ECO:0000256" key="10">
    <source>
        <dbReference type="RuleBase" id="RU361205"/>
    </source>
</evidence>
<dbReference type="GO" id="GO:0046872">
    <property type="term" value="F:metal ion binding"/>
    <property type="evidence" value="ECO:0007669"/>
    <property type="project" value="UniProtKB-KW"/>
</dbReference>
<comment type="function">
    <text evidence="10">Catalyzes the condensation of para-aminobenzoate (pABA) with 6-hydroxymethyl-7,8-dihydropterin diphosphate (DHPt-PP) to form 7,8-dihydropteroate (H2Pte), the immediate precursor of folate derivatives.</text>
</comment>
<dbReference type="Gene3D" id="3.20.20.20">
    <property type="entry name" value="Dihydropteroate synthase-like"/>
    <property type="match status" value="1"/>
</dbReference>
<dbReference type="PANTHER" id="PTHR20941:SF1">
    <property type="entry name" value="FOLIC ACID SYNTHESIS PROTEIN FOL1"/>
    <property type="match status" value="1"/>
</dbReference>
<dbReference type="GO" id="GO:0005829">
    <property type="term" value="C:cytosol"/>
    <property type="evidence" value="ECO:0007669"/>
    <property type="project" value="TreeGrafter"/>
</dbReference>
<evidence type="ECO:0000313" key="12">
    <source>
        <dbReference type="EMBL" id="MCG4618552.1"/>
    </source>
</evidence>
<evidence type="ECO:0000313" key="13">
    <source>
        <dbReference type="Proteomes" id="UP001200537"/>
    </source>
</evidence>
<proteinExistence type="inferred from homology"/>
<dbReference type="EC" id="2.5.1.15" evidence="5 10"/>
<sequence>MTIRQIPDFLTPGRTRVMGIINVTPDSFSDGGDWFNPEKAIAHALELEAAGADILDIGGESTRPGAESLSPAQEQRRVLPVIAGYLKASRNPLPISLDTVNAETAAAGIAAGVQVINDISGGTLDPGMLKVVAETDAYYICQHMRGNPKTMDSLCDYGGDVTGGVCQGLKERIEACESAGVNLTRLILDPGLGFAKSAEQSWELLGNLEQLAKLGYPLLIGASRKRFLEMAVPTGWDNALPAGIKAGARRREDATTAVSALCAESGVWAVRVHNVAASASAVAVGQLWREAACR</sequence>
<feature type="domain" description="Pterin-binding" evidence="11">
    <location>
        <begin position="15"/>
        <end position="283"/>
    </location>
</feature>
<name>A0AAJ1BCY5_9ACTO</name>
<dbReference type="GO" id="GO:0046656">
    <property type="term" value="P:folic acid biosynthetic process"/>
    <property type="evidence" value="ECO:0007669"/>
    <property type="project" value="UniProtKB-KW"/>
</dbReference>
<dbReference type="InterPro" id="IPR000489">
    <property type="entry name" value="Pterin-binding_dom"/>
</dbReference>
<dbReference type="GO" id="GO:0046654">
    <property type="term" value="P:tetrahydrofolate biosynthetic process"/>
    <property type="evidence" value="ECO:0007669"/>
    <property type="project" value="TreeGrafter"/>
</dbReference>
<evidence type="ECO:0000256" key="1">
    <source>
        <dbReference type="ARBA" id="ARBA00000012"/>
    </source>
</evidence>
<evidence type="ECO:0000256" key="6">
    <source>
        <dbReference type="ARBA" id="ARBA00022679"/>
    </source>
</evidence>
<comment type="catalytic activity">
    <reaction evidence="1">
        <text>(7,8-dihydropterin-6-yl)methyl diphosphate + 4-aminobenzoate = 7,8-dihydropteroate + diphosphate</text>
        <dbReference type="Rhea" id="RHEA:19949"/>
        <dbReference type="ChEBI" id="CHEBI:17836"/>
        <dbReference type="ChEBI" id="CHEBI:17839"/>
        <dbReference type="ChEBI" id="CHEBI:33019"/>
        <dbReference type="ChEBI" id="CHEBI:72950"/>
        <dbReference type="EC" id="2.5.1.15"/>
    </reaction>
</comment>
<dbReference type="AlphaFoldDB" id="A0AAJ1BCY5"/>
<dbReference type="InterPro" id="IPR011005">
    <property type="entry name" value="Dihydropteroate_synth-like_sf"/>
</dbReference>
<dbReference type="SUPFAM" id="SSF51717">
    <property type="entry name" value="Dihydropteroate synthetase-like"/>
    <property type="match status" value="1"/>
</dbReference>
<evidence type="ECO:0000256" key="2">
    <source>
        <dbReference type="ARBA" id="ARBA00001946"/>
    </source>
</evidence>
<dbReference type="PROSITE" id="PS00792">
    <property type="entry name" value="DHPS_1"/>
    <property type="match status" value="1"/>
</dbReference>
<evidence type="ECO:0000256" key="9">
    <source>
        <dbReference type="ARBA" id="ARBA00022909"/>
    </source>
</evidence>
<evidence type="ECO:0000256" key="8">
    <source>
        <dbReference type="ARBA" id="ARBA00022842"/>
    </source>
</evidence>
<comment type="cofactor">
    <cofactor evidence="2 10">
        <name>Mg(2+)</name>
        <dbReference type="ChEBI" id="CHEBI:18420"/>
    </cofactor>
</comment>
<gene>
    <name evidence="12" type="primary">folP</name>
    <name evidence="12" type="ORF">L0M99_08635</name>
</gene>
<dbReference type="PROSITE" id="PS00793">
    <property type="entry name" value="DHPS_2"/>
    <property type="match status" value="1"/>
</dbReference>
<dbReference type="InterPro" id="IPR045031">
    <property type="entry name" value="DHP_synth-like"/>
</dbReference>
<evidence type="ECO:0000256" key="7">
    <source>
        <dbReference type="ARBA" id="ARBA00022723"/>
    </source>
</evidence>
<dbReference type="PANTHER" id="PTHR20941">
    <property type="entry name" value="FOLATE SYNTHESIS PROTEINS"/>
    <property type="match status" value="1"/>
</dbReference>
<evidence type="ECO:0000256" key="5">
    <source>
        <dbReference type="ARBA" id="ARBA00012458"/>
    </source>
</evidence>
<evidence type="ECO:0000256" key="3">
    <source>
        <dbReference type="ARBA" id="ARBA00004763"/>
    </source>
</evidence>
<evidence type="ECO:0000256" key="4">
    <source>
        <dbReference type="ARBA" id="ARBA00009503"/>
    </source>
</evidence>
<keyword evidence="7 10" id="KW-0479">Metal-binding</keyword>
<accession>A0AAJ1BCY5</accession>
<evidence type="ECO:0000259" key="11">
    <source>
        <dbReference type="PROSITE" id="PS50972"/>
    </source>
</evidence>
<comment type="similarity">
    <text evidence="4 10">Belongs to the DHPS family.</text>
</comment>
<keyword evidence="6 10" id="KW-0808">Transferase</keyword>
<dbReference type="GO" id="GO:0004156">
    <property type="term" value="F:dihydropteroate synthase activity"/>
    <property type="evidence" value="ECO:0007669"/>
    <property type="project" value="UniProtKB-EC"/>
</dbReference>
<keyword evidence="8 10" id="KW-0460">Magnesium</keyword>
<reference evidence="12" key="1">
    <citation type="submission" date="2022-01" db="EMBL/GenBank/DDBJ databases">
        <title>Collection of gut derived symbiotic bacterial strains cultured from healthy donors.</title>
        <authorList>
            <person name="Lin H."/>
            <person name="Kohout C."/>
            <person name="Waligurski E."/>
            <person name="Pamer E.G."/>
        </authorList>
    </citation>
    <scope>NUCLEOTIDE SEQUENCE</scope>
    <source>
        <strain evidence="12">DFI.7.46</strain>
    </source>
</reference>
<organism evidence="12 13">
    <name type="scientific">Varibaculum cambriense</name>
    <dbReference type="NCBI Taxonomy" id="184870"/>
    <lineage>
        <taxon>Bacteria</taxon>
        <taxon>Bacillati</taxon>
        <taxon>Actinomycetota</taxon>
        <taxon>Actinomycetes</taxon>
        <taxon>Actinomycetales</taxon>
        <taxon>Actinomycetaceae</taxon>
        <taxon>Varibaculum</taxon>
    </lineage>
</organism>
<comment type="pathway">
    <text evidence="3 10">Cofactor biosynthesis; tetrahydrofolate biosynthesis; 7,8-dihydrofolate from 2-amino-4-hydroxy-6-hydroxymethyl-7,8-dihydropteridine diphosphate and 4-aminobenzoate: step 1/2.</text>
</comment>
<dbReference type="EMBL" id="JAKNHJ010000018">
    <property type="protein sequence ID" value="MCG4618552.1"/>
    <property type="molecule type" value="Genomic_DNA"/>
</dbReference>
<protein>
    <recommendedName>
        <fullName evidence="5 10">Dihydropteroate synthase</fullName>
        <shortName evidence="10">DHPS</shortName>
        <ecNumber evidence="5 10">2.5.1.15</ecNumber>
    </recommendedName>
    <alternativeName>
        <fullName evidence="10">Dihydropteroate pyrophosphorylase</fullName>
    </alternativeName>
</protein>
<dbReference type="Proteomes" id="UP001200537">
    <property type="component" value="Unassembled WGS sequence"/>
</dbReference>
<dbReference type="NCBIfam" id="TIGR01496">
    <property type="entry name" value="DHPS"/>
    <property type="match status" value="1"/>
</dbReference>
<dbReference type="Pfam" id="PF00809">
    <property type="entry name" value="Pterin_bind"/>
    <property type="match status" value="1"/>
</dbReference>
<dbReference type="RefSeq" id="WP_024059660.1">
    <property type="nucleotide sequence ID" value="NZ_JAGZVZ010000013.1"/>
</dbReference>
<dbReference type="PROSITE" id="PS50972">
    <property type="entry name" value="PTERIN_BINDING"/>
    <property type="match status" value="1"/>
</dbReference>
<dbReference type="InterPro" id="IPR006390">
    <property type="entry name" value="DHP_synth_dom"/>
</dbReference>